<keyword evidence="3" id="KW-1185">Reference proteome</keyword>
<feature type="region of interest" description="Disordered" evidence="1">
    <location>
        <begin position="1"/>
        <end position="100"/>
    </location>
</feature>
<sequence length="100" mass="11405">MLCDKTPTTPEAYDTTTNDTRHDVPSHPRPYPHRRHGPEWYTTRKEGARLPSSSTCTMRHTNPHLYKKPPSPPPPFTSSFHPRLPTKSFAVGNKIEGQRS</sequence>
<organism evidence="2 3">
    <name type="scientific">Aureobasidium subglaciale (strain EXF-2481)</name>
    <name type="common">Aureobasidium pullulans var. subglaciale</name>
    <dbReference type="NCBI Taxonomy" id="1043005"/>
    <lineage>
        <taxon>Eukaryota</taxon>
        <taxon>Fungi</taxon>
        <taxon>Dikarya</taxon>
        <taxon>Ascomycota</taxon>
        <taxon>Pezizomycotina</taxon>
        <taxon>Dothideomycetes</taxon>
        <taxon>Dothideomycetidae</taxon>
        <taxon>Dothideales</taxon>
        <taxon>Saccotheciaceae</taxon>
        <taxon>Aureobasidium</taxon>
    </lineage>
</organism>
<accession>A0A074YRR3</accession>
<name>A0A074YRR3_AURSE</name>
<gene>
    <name evidence="2" type="ORF">AUEXF2481DRAFT_34636</name>
</gene>
<feature type="compositionally biased region" description="Polar residues" evidence="1">
    <location>
        <begin position="51"/>
        <end position="60"/>
    </location>
</feature>
<evidence type="ECO:0000256" key="1">
    <source>
        <dbReference type="SAM" id="MobiDB-lite"/>
    </source>
</evidence>
<dbReference type="EMBL" id="KL584749">
    <property type="protein sequence ID" value="KER00439.1"/>
    <property type="molecule type" value="Genomic_DNA"/>
</dbReference>
<feature type="compositionally biased region" description="Low complexity" evidence="1">
    <location>
        <begin position="1"/>
        <end position="18"/>
    </location>
</feature>
<protein>
    <submittedName>
        <fullName evidence="2">Uncharacterized protein</fullName>
    </submittedName>
</protein>
<dbReference type="InParanoid" id="A0A074YRR3"/>
<dbReference type="RefSeq" id="XP_013348944.1">
    <property type="nucleotide sequence ID" value="XM_013493490.1"/>
</dbReference>
<dbReference type="HOGENOM" id="CLU_2305526_0_0_1"/>
<evidence type="ECO:0000313" key="2">
    <source>
        <dbReference type="EMBL" id="KER00439.1"/>
    </source>
</evidence>
<dbReference type="GeneID" id="25365128"/>
<reference evidence="2 3" key="1">
    <citation type="journal article" date="2014" name="BMC Genomics">
        <title>Genome sequencing of four Aureobasidium pullulans varieties: biotechnological potential, stress tolerance, and description of new species.</title>
        <authorList>
            <person name="Gostin Ar C."/>
            <person name="Ohm R.A."/>
            <person name="Kogej T."/>
            <person name="Sonjak S."/>
            <person name="Turk M."/>
            <person name="Zajc J."/>
            <person name="Zalar P."/>
            <person name="Grube M."/>
            <person name="Sun H."/>
            <person name="Han J."/>
            <person name="Sharma A."/>
            <person name="Chiniquy J."/>
            <person name="Ngan C.Y."/>
            <person name="Lipzen A."/>
            <person name="Barry K."/>
            <person name="Grigoriev I.V."/>
            <person name="Gunde-Cimerman N."/>
        </authorList>
    </citation>
    <scope>NUCLEOTIDE SEQUENCE [LARGE SCALE GENOMIC DNA]</scope>
    <source>
        <strain evidence="2 3">EXF-2481</strain>
    </source>
</reference>
<dbReference type="AlphaFoldDB" id="A0A074YRR3"/>
<dbReference type="Proteomes" id="UP000030641">
    <property type="component" value="Unassembled WGS sequence"/>
</dbReference>
<evidence type="ECO:0000313" key="3">
    <source>
        <dbReference type="Proteomes" id="UP000030641"/>
    </source>
</evidence>
<proteinExistence type="predicted"/>